<dbReference type="InterPro" id="IPR011008">
    <property type="entry name" value="Dimeric_a/b-barrel"/>
</dbReference>
<accession>A0A4Y9ZEK4</accession>
<evidence type="ECO:0000256" key="4">
    <source>
        <dbReference type="ARBA" id="ARBA00022723"/>
    </source>
</evidence>
<evidence type="ECO:0000313" key="10">
    <source>
        <dbReference type="Proteomes" id="UP000298327"/>
    </source>
</evidence>
<reference evidence="9 10" key="1">
    <citation type="submission" date="2019-02" db="EMBL/GenBank/DDBJ databases">
        <title>Genome sequencing of the rare red list fungi Dentipellis fragilis.</title>
        <authorList>
            <person name="Buettner E."/>
            <person name="Kellner H."/>
        </authorList>
    </citation>
    <scope>NUCLEOTIDE SEQUENCE [LARGE SCALE GENOMIC DNA]</scope>
    <source>
        <strain evidence="9 10">DSM 105465</strain>
    </source>
</reference>
<keyword evidence="10" id="KW-1185">Reference proteome</keyword>
<dbReference type="GO" id="GO:0020037">
    <property type="term" value="F:heme binding"/>
    <property type="evidence" value="ECO:0007669"/>
    <property type="project" value="InterPro"/>
</dbReference>
<evidence type="ECO:0000313" key="9">
    <source>
        <dbReference type="EMBL" id="TFY71849.1"/>
    </source>
</evidence>
<dbReference type="STRING" id="205917.A0A4Y9ZEK4"/>
<comment type="cofactor">
    <cofactor evidence="1">
        <name>heme b</name>
        <dbReference type="ChEBI" id="CHEBI:60344"/>
    </cofactor>
</comment>
<dbReference type="PANTHER" id="PTHR30521:SF4">
    <property type="entry name" value="DEFERROCHELATASE"/>
    <property type="match status" value="1"/>
</dbReference>
<proteinExistence type="inferred from homology"/>
<dbReference type="EC" id="1.11.1.7" evidence="9"/>
<evidence type="ECO:0000256" key="3">
    <source>
        <dbReference type="ARBA" id="ARBA00022617"/>
    </source>
</evidence>
<dbReference type="Pfam" id="PF21105">
    <property type="entry name" value="DyP_N"/>
    <property type="match status" value="1"/>
</dbReference>
<evidence type="ECO:0000256" key="2">
    <source>
        <dbReference type="ARBA" id="ARBA00022559"/>
    </source>
</evidence>
<dbReference type="EMBL" id="SEOQ01000034">
    <property type="protein sequence ID" value="TFY71849.1"/>
    <property type="molecule type" value="Genomic_DNA"/>
</dbReference>
<dbReference type="Proteomes" id="UP000298327">
    <property type="component" value="Unassembled WGS sequence"/>
</dbReference>
<dbReference type="PROSITE" id="PS51404">
    <property type="entry name" value="DYP_PEROXIDASE"/>
    <property type="match status" value="1"/>
</dbReference>
<evidence type="ECO:0000259" key="8">
    <source>
        <dbReference type="Pfam" id="PF21105"/>
    </source>
</evidence>
<evidence type="ECO:0000256" key="6">
    <source>
        <dbReference type="ARBA" id="ARBA00023004"/>
    </source>
</evidence>
<feature type="domain" description="DyP dimeric alpha+beta barrel" evidence="8">
    <location>
        <begin position="47"/>
        <end position="205"/>
    </location>
</feature>
<evidence type="ECO:0000256" key="1">
    <source>
        <dbReference type="ARBA" id="ARBA00001970"/>
    </source>
</evidence>
<comment type="similarity">
    <text evidence="7">Belongs to the DyP-type peroxidase family.</text>
</comment>
<evidence type="ECO:0000256" key="5">
    <source>
        <dbReference type="ARBA" id="ARBA00023002"/>
    </source>
</evidence>
<keyword evidence="4" id="KW-0479">Metal-binding</keyword>
<dbReference type="GO" id="GO:0005829">
    <property type="term" value="C:cytosol"/>
    <property type="evidence" value="ECO:0007669"/>
    <property type="project" value="TreeGrafter"/>
</dbReference>
<dbReference type="NCBIfam" id="TIGR01413">
    <property type="entry name" value="Dyp_perox_fam"/>
    <property type="match status" value="1"/>
</dbReference>
<keyword evidence="2 9" id="KW-0575">Peroxidase</keyword>
<dbReference type="OrthoDB" id="3207336at2759"/>
<name>A0A4Y9ZEK4_9AGAM</name>
<dbReference type="SUPFAM" id="SSF54909">
    <property type="entry name" value="Dimeric alpha+beta barrel"/>
    <property type="match status" value="1"/>
</dbReference>
<protein>
    <submittedName>
        <fullName evidence="9">Dyp-type peroxidase</fullName>
        <ecNumber evidence="9">1.11.1.7</ecNumber>
    </submittedName>
</protein>
<comment type="caution">
    <text evidence="9">The sequence shown here is derived from an EMBL/GenBank/DDBJ whole genome shotgun (WGS) entry which is preliminary data.</text>
</comment>
<dbReference type="PANTHER" id="PTHR30521">
    <property type="entry name" value="DEFERROCHELATASE/PEROXIDASE"/>
    <property type="match status" value="1"/>
</dbReference>
<keyword evidence="3" id="KW-0349">Heme</keyword>
<organism evidence="9 10">
    <name type="scientific">Dentipellis fragilis</name>
    <dbReference type="NCBI Taxonomy" id="205917"/>
    <lineage>
        <taxon>Eukaryota</taxon>
        <taxon>Fungi</taxon>
        <taxon>Dikarya</taxon>
        <taxon>Basidiomycota</taxon>
        <taxon>Agaricomycotina</taxon>
        <taxon>Agaricomycetes</taxon>
        <taxon>Russulales</taxon>
        <taxon>Hericiaceae</taxon>
        <taxon>Dentipellis</taxon>
    </lineage>
</organism>
<dbReference type="AlphaFoldDB" id="A0A4Y9ZEK4"/>
<keyword evidence="5 9" id="KW-0560">Oxidoreductase</keyword>
<evidence type="ECO:0000256" key="7">
    <source>
        <dbReference type="ARBA" id="ARBA00025737"/>
    </source>
</evidence>
<dbReference type="GO" id="GO:0046872">
    <property type="term" value="F:metal ion binding"/>
    <property type="evidence" value="ECO:0007669"/>
    <property type="project" value="UniProtKB-KW"/>
</dbReference>
<sequence>MSNTHVLSRFTRRHLRHIQHRGLVPQLPSADVDIPLSDHQVGSIWNNVQGDVFVLFPKVAENFIFFTISNAAQFKQDLKGFTPSSSLDTVEKLVKISSAKEQGAWVNGLVQSQIAFSRAGLNVLGLKDHIQDLRFDTRPMLADMKYLGDSGPWYTPFVEGGLHGVFTIAASSPDECDKATADLKAKFATSIVTTDRMTLEGRIRPAPNKGHEHFGFKDGVSQPALRGLVEPHPGQIQADAGVVIMGYPGDPVLDDPAAPQRPAWTRDGSLLVFRELEQDVVEFDAYLKEQGKHWRDFVHGADVQPPLTDAEGANLFGAQMVGRWKSGAPIAKAHFRDDQQLADNPDQVNNFDYSVQGVPGPTDRFCPFTAHTRKTMPRNLNPFMIPKFLESVAMVRGGIPYGPEVTQQERDTGASLKDGIHERGLLFVSYQSSLDQGFVRQSVPFANNDYFPLTSFSPVKHGQDPIIGAPAPPPVQAQASGVVPPTGEVTVRITNRVGESVDVAGFASPVPIEPTAAQPFFVTSRGGEYFFVPSVSLVKQIAGL</sequence>
<dbReference type="GO" id="GO:0140825">
    <property type="term" value="F:lactoperoxidase activity"/>
    <property type="evidence" value="ECO:0007669"/>
    <property type="project" value="UniProtKB-EC"/>
</dbReference>
<gene>
    <name evidence="9" type="ORF">EVG20_g1150</name>
</gene>
<dbReference type="InterPro" id="IPR006314">
    <property type="entry name" value="Dyp_peroxidase"/>
</dbReference>
<keyword evidence="6" id="KW-0408">Iron</keyword>
<dbReference type="InterPro" id="IPR049509">
    <property type="entry name" value="DyP_N"/>
</dbReference>